<reference evidence="3 5" key="2">
    <citation type="journal article" date="2014" name="PLoS Genet.">
        <title>Phylogenetically driven sequencing of extremely halophilic archaea reveals strategies for static and dynamic osmo-response.</title>
        <authorList>
            <person name="Becker E.A."/>
            <person name="Seitzer P.M."/>
            <person name="Tritt A."/>
            <person name="Larsen D."/>
            <person name="Krusor M."/>
            <person name="Yao A.I."/>
            <person name="Wu D."/>
            <person name="Madern D."/>
            <person name="Eisen J.A."/>
            <person name="Darling A.E."/>
            <person name="Facciotti M.T."/>
        </authorList>
    </citation>
    <scope>NUCLEOTIDE SEQUENCE [LARGE SCALE GENOMIC DNA]</scope>
    <source>
        <strain evidence="3">B3</strain>
        <strain evidence="5">DSM 18796 / CECT 7217 / JCM 14584 / KCTC 4019 / B3</strain>
    </source>
</reference>
<evidence type="ECO:0000313" key="3">
    <source>
        <dbReference type="EMBL" id="ELY41945.1"/>
    </source>
</evidence>
<proteinExistence type="predicted"/>
<name>D8JDA5_HALJB</name>
<keyword evidence="1" id="KW-0812">Transmembrane</keyword>
<dbReference type="Proteomes" id="UP000000390">
    <property type="component" value="Plasmid 5"/>
</dbReference>
<evidence type="ECO:0000313" key="4">
    <source>
        <dbReference type="Proteomes" id="UP000000390"/>
    </source>
</evidence>
<evidence type="ECO:0000256" key="1">
    <source>
        <dbReference type="SAM" id="Phobius"/>
    </source>
</evidence>
<keyword evidence="5" id="KW-1185">Reference proteome</keyword>
<accession>D8JDA5</accession>
<organism evidence="2 4">
    <name type="scientific">Halalkalicoccus jeotgali (strain DSM 18796 / CECT 7217 / JCM 14584 / KCTC 4019 / B3)</name>
    <dbReference type="NCBI Taxonomy" id="795797"/>
    <lineage>
        <taxon>Archaea</taxon>
        <taxon>Methanobacteriati</taxon>
        <taxon>Methanobacteriota</taxon>
        <taxon>Stenosarchaea group</taxon>
        <taxon>Halobacteria</taxon>
        <taxon>Halobacteriales</taxon>
        <taxon>Halococcaceae</taxon>
        <taxon>Halalkalicoccus</taxon>
    </lineage>
</organism>
<protein>
    <recommendedName>
        <fullName evidence="6">Transmembrane protein</fullName>
    </recommendedName>
</protein>
<dbReference type="EMBL" id="AOHV01000001">
    <property type="protein sequence ID" value="ELY41945.1"/>
    <property type="molecule type" value="Genomic_DNA"/>
</dbReference>
<gene>
    <name evidence="2" type="ordered locus">HacjB3_19613</name>
    <name evidence="3" type="ORF">C497_00045</name>
</gene>
<reference evidence="2 4" key="1">
    <citation type="journal article" date="2010" name="J. Bacteriol.">
        <title>Complete genome sequence of Halalkalicoccus jeotgali B3(T), an extremely halophilic archaeon.</title>
        <authorList>
            <person name="Roh S.W."/>
            <person name="Nam Y.D."/>
            <person name="Nam S.H."/>
            <person name="Choi S.H."/>
            <person name="Park H.S."/>
            <person name="Bae J.W."/>
        </authorList>
    </citation>
    <scope>NUCLEOTIDE SEQUENCE [LARGE SCALE GENOMIC DNA]</scope>
    <source>
        <strain evidence="2">B3</strain>
        <strain evidence="4">DSM 18796 / CECT 7217 / JCM 14584 / KCTC 4019 / B3</strain>
        <plasmid evidence="4">5</plasmid>
    </source>
</reference>
<dbReference type="HOGENOM" id="CLU_3093987_0_0_2"/>
<geneLocation type="plasmid" evidence="2 4">
    <name>5</name>
</geneLocation>
<evidence type="ECO:0008006" key="6">
    <source>
        <dbReference type="Google" id="ProtNLM"/>
    </source>
</evidence>
<dbReference type="AlphaFoldDB" id="D8JDA5"/>
<dbReference type="EMBL" id="CP002067">
    <property type="protein sequence ID" value="ADJ17258.1"/>
    <property type="molecule type" value="Genomic_DNA"/>
</dbReference>
<evidence type="ECO:0000313" key="2">
    <source>
        <dbReference type="EMBL" id="ADJ17258.1"/>
    </source>
</evidence>
<sequence>MGDYMVTIRVSIFYPALWLLLVIHVLIVGVDDNGLCFGEVKWFSVYLSSRY</sequence>
<keyword evidence="1" id="KW-0472">Membrane</keyword>
<dbReference type="KEGG" id="hje:HacjB3_19613"/>
<evidence type="ECO:0000313" key="5">
    <source>
        <dbReference type="Proteomes" id="UP000011645"/>
    </source>
</evidence>
<keyword evidence="2" id="KW-0614">Plasmid</keyword>
<keyword evidence="1" id="KW-1133">Transmembrane helix</keyword>
<dbReference type="Proteomes" id="UP000011645">
    <property type="component" value="Unassembled WGS sequence"/>
</dbReference>
<feature type="transmembrane region" description="Helical" evidence="1">
    <location>
        <begin position="12"/>
        <end position="30"/>
    </location>
</feature>